<dbReference type="AlphaFoldDB" id="A0A0B4XSF1"/>
<feature type="domain" description="DUF4351" evidence="2">
    <location>
        <begin position="273"/>
        <end position="326"/>
    </location>
</feature>
<dbReference type="InterPro" id="IPR025587">
    <property type="entry name" value="DUF4351"/>
</dbReference>
<accession>A0A0B4XSF1</accession>
<dbReference type="KEGG" id="apac:S7S_14000"/>
<protein>
    <submittedName>
        <fullName evidence="3">Transposase</fullName>
    </submittedName>
</protein>
<dbReference type="OrthoDB" id="5562276at2"/>
<name>A0A0B4XSF1_9GAMM</name>
<dbReference type="Pfam" id="PF04754">
    <property type="entry name" value="Transposase_31"/>
    <property type="match status" value="1"/>
</dbReference>
<dbReference type="PANTHER" id="PTHR34611:SF2">
    <property type="entry name" value="INACTIVE RECOMBINATION-PROMOTING NUCLEASE-LIKE PROTEIN RPNE-RELATED"/>
    <property type="match status" value="1"/>
</dbReference>
<dbReference type="EMBL" id="CP004387">
    <property type="protein sequence ID" value="AJD49212.1"/>
    <property type="molecule type" value="Genomic_DNA"/>
</dbReference>
<dbReference type="HOGENOM" id="CLU_059548_0_1_6"/>
<dbReference type="InterPro" id="IPR051699">
    <property type="entry name" value="Rpn/YhgA-like_nuclease"/>
</dbReference>
<gene>
    <name evidence="3" type="ORF">S7S_14000</name>
</gene>
<dbReference type="RefSeq" id="WP_008734021.1">
    <property type="nucleotide sequence ID" value="NZ_CP004387.1"/>
</dbReference>
<keyword evidence="4" id="KW-1185">Reference proteome</keyword>
<evidence type="ECO:0000313" key="3">
    <source>
        <dbReference type="EMBL" id="AJD49212.1"/>
    </source>
</evidence>
<dbReference type="Proteomes" id="UP000006764">
    <property type="component" value="Chromosome"/>
</dbReference>
<evidence type="ECO:0000313" key="4">
    <source>
        <dbReference type="Proteomes" id="UP000006764"/>
    </source>
</evidence>
<feature type="domain" description="Transposase (putative) YhgA-like" evidence="1">
    <location>
        <begin position="3"/>
        <end position="199"/>
    </location>
</feature>
<sequence>MDDHDTSYRLLFSHVEMIRELLRGFVPGDWVRELDLNTLEKMNGSYVSDDLRSRHSDAVWRVRWGPRWVYIYLLLEFQSTVDRFMPVRILSYIGLLYQDLIQRKELDKTRRLPAVLPIVLYNGKRRWRAPIALEPLIQAMPEALREFQPQQRFLLLDEGACAEPPGARRNLVAALFQLEHSASPEALQRVLTLLVDWLDTPEMADLRRHFVEWLQRRGPSLDPVTHWREINDLQEANTMLEDRIREWKAQYRREGLAAGREEGIEQGLEQGIEQGSIQEARAILSRQLTRRFGNIPAAVETRLSLASREQLEHWIDCFYDATTLDEVFR</sequence>
<dbReference type="PANTHER" id="PTHR34611">
    <property type="match status" value="1"/>
</dbReference>
<dbReference type="Pfam" id="PF14261">
    <property type="entry name" value="DUF4351"/>
    <property type="match status" value="1"/>
</dbReference>
<evidence type="ECO:0000259" key="2">
    <source>
        <dbReference type="Pfam" id="PF14261"/>
    </source>
</evidence>
<evidence type="ECO:0000259" key="1">
    <source>
        <dbReference type="Pfam" id="PF04754"/>
    </source>
</evidence>
<proteinExistence type="predicted"/>
<organism evidence="3 4">
    <name type="scientific">Isoalcanivorax pacificus W11-5</name>
    <dbReference type="NCBI Taxonomy" id="391936"/>
    <lineage>
        <taxon>Bacteria</taxon>
        <taxon>Pseudomonadati</taxon>
        <taxon>Pseudomonadota</taxon>
        <taxon>Gammaproteobacteria</taxon>
        <taxon>Oceanospirillales</taxon>
        <taxon>Alcanivoracaceae</taxon>
        <taxon>Isoalcanivorax</taxon>
    </lineage>
</organism>
<dbReference type="STRING" id="391936.S7S_14000"/>
<reference evidence="3 4" key="1">
    <citation type="journal article" date="2012" name="J. Bacteriol.">
        <title>Genome sequence of an alkane-degrading bacterium, Alcanivorax pacificus type strain W11-5, isolated from deep sea sediment.</title>
        <authorList>
            <person name="Lai Q."/>
            <person name="Shao Z."/>
        </authorList>
    </citation>
    <scope>NUCLEOTIDE SEQUENCE [LARGE SCALE GENOMIC DNA]</scope>
    <source>
        <strain evidence="3 4">W11-5</strain>
    </source>
</reference>
<dbReference type="InterPro" id="IPR006842">
    <property type="entry name" value="Transposase_31"/>
</dbReference>